<dbReference type="InterPro" id="IPR008974">
    <property type="entry name" value="TRAF-like"/>
</dbReference>
<keyword evidence="1" id="KW-1185">Reference proteome</keyword>
<dbReference type="Pfam" id="PF22486">
    <property type="entry name" value="MATH_2"/>
    <property type="match status" value="1"/>
</dbReference>
<dbReference type="Proteomes" id="UP000504610">
    <property type="component" value="Chromosome 5"/>
</dbReference>
<dbReference type="InterPro" id="IPR055327">
    <property type="entry name" value="TRAF1A/B"/>
</dbReference>
<accession>A0A6J0NRC3</accession>
<proteinExistence type="predicted"/>
<dbReference type="InterPro" id="IPR002083">
    <property type="entry name" value="MATH/TRAF_dom"/>
</dbReference>
<dbReference type="OrthoDB" id="660257at2759"/>
<reference evidence="2" key="2">
    <citation type="submission" date="2025-08" db="UniProtKB">
        <authorList>
            <consortium name="RefSeq"/>
        </authorList>
    </citation>
    <scope>IDENTIFICATION</scope>
    <source>
        <tissue evidence="2">Leaf</tissue>
    </source>
</reference>
<gene>
    <name evidence="2" type="primary">LOC108857714</name>
</gene>
<protein>
    <submittedName>
        <fullName evidence="2">TNF receptor-associated factor homolog 1b-like</fullName>
    </submittedName>
</protein>
<reference evidence="1" key="1">
    <citation type="journal article" date="2019" name="Database">
        <title>The radish genome database (RadishGD): an integrated information resource for radish genomics.</title>
        <authorList>
            <person name="Yu H.J."/>
            <person name="Baek S."/>
            <person name="Lee Y.J."/>
            <person name="Cho A."/>
            <person name="Mun J.H."/>
        </authorList>
    </citation>
    <scope>NUCLEOTIDE SEQUENCE [LARGE SCALE GENOMIC DNA]</scope>
    <source>
        <strain evidence="1">cv. WK10039</strain>
    </source>
</reference>
<dbReference type="SUPFAM" id="SSF49599">
    <property type="entry name" value="TRAF domain-like"/>
    <property type="match status" value="1"/>
</dbReference>
<evidence type="ECO:0000313" key="1">
    <source>
        <dbReference type="Proteomes" id="UP000504610"/>
    </source>
</evidence>
<organism evidence="1 2">
    <name type="scientific">Raphanus sativus</name>
    <name type="common">Radish</name>
    <name type="synonym">Raphanus raphanistrum var. sativus</name>
    <dbReference type="NCBI Taxonomy" id="3726"/>
    <lineage>
        <taxon>Eukaryota</taxon>
        <taxon>Viridiplantae</taxon>
        <taxon>Streptophyta</taxon>
        <taxon>Embryophyta</taxon>
        <taxon>Tracheophyta</taxon>
        <taxon>Spermatophyta</taxon>
        <taxon>Magnoliopsida</taxon>
        <taxon>eudicotyledons</taxon>
        <taxon>Gunneridae</taxon>
        <taxon>Pentapetalae</taxon>
        <taxon>rosids</taxon>
        <taxon>malvids</taxon>
        <taxon>Brassicales</taxon>
        <taxon>Brassicaceae</taxon>
        <taxon>Brassiceae</taxon>
        <taxon>Raphanus</taxon>
    </lineage>
</organism>
<dbReference type="PROSITE" id="PS50144">
    <property type="entry name" value="MATH"/>
    <property type="match status" value="1"/>
</dbReference>
<dbReference type="CDD" id="cd00121">
    <property type="entry name" value="MATH"/>
    <property type="match status" value="1"/>
</dbReference>
<evidence type="ECO:0000313" key="2">
    <source>
        <dbReference type="RefSeq" id="XP_018487229.1"/>
    </source>
</evidence>
<name>A0A6J0NRC3_RAPSA</name>
<dbReference type="GeneID" id="108857714"/>
<dbReference type="KEGG" id="rsz:108857714"/>
<dbReference type="Gene3D" id="2.60.210.10">
    <property type="entry name" value="Apoptosis, Tumor Necrosis Factor Receptor Associated Protein 2, Chain A"/>
    <property type="match status" value="1"/>
</dbReference>
<sequence>MTEVTSKESGANPSELYGTYTWKIEKFLKISKPEIRSNVFEVGGRQWFILVYPNGCEVRTHLSLFLCVENRDKLLPGWSNFTQFTISLVNKDPKKSKLSDTLHEFWKKEHDWGWKKYVELPKLYDGFIDEYGSLTIMAQVQVIRDSVDRPFPCLDVHYRRELVTVYFKMVESIFLGFMKEKKSKLMEDKTRWASLCAFWLEMDQKSRREMSREKMEVILKLVVKHFFIKKEVTSSLVMDFLFHGLNSLVWNTNNEKTIHTVSKQMGKLLQDDLDSTILKAIEEEPKEERATDVKNLPAPIVSVDKDVFVFVDDAMLLMEKAVDLEPLPDERDPQNRMEVSNDGGGEDEKLLTELARRTLEVFIFDHILCTKVEGAYKEAIALKMQEELIREEEENLNQRRVKSTKKLVKN</sequence>
<dbReference type="RefSeq" id="XP_018487229.1">
    <property type="nucleotide sequence ID" value="XM_018631727.2"/>
</dbReference>
<dbReference type="PANTHER" id="PTHR47477:SF8">
    <property type="entry name" value="TNF RECEPTOR-ASSOCIATED FACTOR HOMOLOG 1A"/>
    <property type="match status" value="1"/>
</dbReference>
<dbReference type="AlphaFoldDB" id="A0A6J0NRC3"/>
<dbReference type="PANTHER" id="PTHR47477">
    <property type="entry name" value="TNF RECEPTOR-ASSOCIATED FACTOR HOMOLOG 1A"/>
    <property type="match status" value="1"/>
</dbReference>
<dbReference type="SMART" id="SM00061">
    <property type="entry name" value="MATH"/>
    <property type="match status" value="1"/>
</dbReference>